<dbReference type="Pfam" id="PF01852">
    <property type="entry name" value="START"/>
    <property type="match status" value="1"/>
</dbReference>
<dbReference type="InterPro" id="IPR051213">
    <property type="entry name" value="START_lipid_transfer"/>
</dbReference>
<dbReference type="OrthoDB" id="5403181at2759"/>
<proteinExistence type="predicted"/>
<dbReference type="VEuPathDB" id="TriTrypDB:ADEAN_001033300"/>
<keyword evidence="3" id="KW-1185">Reference proteome</keyword>
<gene>
    <name evidence="2" type="ORF">ADEAN_001033300</name>
</gene>
<accession>A0A7G2CWI0</accession>
<dbReference type="SUPFAM" id="SSF55961">
    <property type="entry name" value="Bet v1-like"/>
    <property type="match status" value="1"/>
</dbReference>
<reference evidence="2 3" key="1">
    <citation type="submission" date="2020-08" db="EMBL/GenBank/DDBJ databases">
        <authorList>
            <person name="Newling K."/>
            <person name="Davey J."/>
            <person name="Forrester S."/>
        </authorList>
    </citation>
    <scope>NUCLEOTIDE SEQUENCE [LARGE SCALE GENOMIC DNA]</scope>
    <source>
        <strain evidence="3">Crithidia deanei Carvalho (ATCC PRA-265)</strain>
    </source>
</reference>
<feature type="domain" description="START" evidence="1">
    <location>
        <begin position="1"/>
        <end position="189"/>
    </location>
</feature>
<organism evidence="2 3">
    <name type="scientific">Angomonas deanei</name>
    <dbReference type="NCBI Taxonomy" id="59799"/>
    <lineage>
        <taxon>Eukaryota</taxon>
        <taxon>Discoba</taxon>
        <taxon>Euglenozoa</taxon>
        <taxon>Kinetoplastea</taxon>
        <taxon>Metakinetoplastina</taxon>
        <taxon>Trypanosomatida</taxon>
        <taxon>Trypanosomatidae</taxon>
        <taxon>Strigomonadinae</taxon>
        <taxon>Angomonas</taxon>
    </lineage>
</organism>
<dbReference type="GO" id="GO:0008289">
    <property type="term" value="F:lipid binding"/>
    <property type="evidence" value="ECO:0007669"/>
    <property type="project" value="InterPro"/>
</dbReference>
<evidence type="ECO:0000313" key="3">
    <source>
        <dbReference type="Proteomes" id="UP000515908"/>
    </source>
</evidence>
<name>A0A7G2CWI0_9TRYP</name>
<dbReference type="Proteomes" id="UP000515908">
    <property type="component" value="Chromosome 28"/>
</dbReference>
<dbReference type="PANTHER" id="PTHR19308:SF40">
    <property type="entry name" value="START DOMAIN-CONTAINING PROTEIN"/>
    <property type="match status" value="1"/>
</dbReference>
<evidence type="ECO:0000259" key="1">
    <source>
        <dbReference type="PROSITE" id="PS50848"/>
    </source>
</evidence>
<dbReference type="AlphaFoldDB" id="A0A7G2CWI0"/>
<dbReference type="GO" id="GO:0005737">
    <property type="term" value="C:cytoplasm"/>
    <property type="evidence" value="ECO:0007669"/>
    <property type="project" value="UniProtKB-ARBA"/>
</dbReference>
<dbReference type="InterPro" id="IPR023393">
    <property type="entry name" value="START-like_dom_sf"/>
</dbReference>
<dbReference type="PANTHER" id="PTHR19308">
    <property type="entry name" value="PHOSPHATIDYLCHOLINE TRANSFER PROTEIN"/>
    <property type="match status" value="1"/>
</dbReference>
<protein>
    <submittedName>
        <fullName evidence="2">START domain containing protein, putative</fullName>
    </submittedName>
</protein>
<dbReference type="PROSITE" id="PS50848">
    <property type="entry name" value="START"/>
    <property type="match status" value="1"/>
</dbReference>
<sequence>MIHDPIFRPTWDKFRVEAFEIVKLNKNNDVGYYAAKSPVPLVSNRDFVNQRMWYINKEFYKNNNSENNENNVSEEQRYEYIIFNTGVPHPMCPKNYQKIKHHEKNGTFVRATSKLTGYLIQPYYEEDNENENNISENKKNKKILGTALTYIAFADPAGWIPHSLTNYVSSKYAPNTIETMKNALILFKNEYLPEKMENGSYEKTWAYDDAHEAYLMKDFDSSVFENNNNNNNNIVTQSETVKFAQRYWREERLKKENKKILIFFLLLYI</sequence>
<evidence type="ECO:0000313" key="2">
    <source>
        <dbReference type="EMBL" id="CAD2222783.1"/>
    </source>
</evidence>
<dbReference type="EMBL" id="LR877172">
    <property type="protein sequence ID" value="CAD2222783.1"/>
    <property type="molecule type" value="Genomic_DNA"/>
</dbReference>
<dbReference type="InterPro" id="IPR002913">
    <property type="entry name" value="START_lipid-bd_dom"/>
</dbReference>
<dbReference type="Gene3D" id="3.30.530.20">
    <property type="match status" value="1"/>
</dbReference>